<proteinExistence type="predicted"/>
<sequence length="60" mass="6735">MPSHGLKLRDCGRGVFRPTGSCLLPLCSVCMADEIQSMAVDTFYYALIWTQRCRDALFSC</sequence>
<evidence type="ECO:0000313" key="1">
    <source>
        <dbReference type="EMBL" id="KAL2825618.1"/>
    </source>
</evidence>
<comment type="caution">
    <text evidence="1">The sequence shown here is derived from an EMBL/GenBank/DDBJ whole genome shotgun (WGS) entry which is preliminary data.</text>
</comment>
<dbReference type="EMBL" id="JBFXLS010000035">
    <property type="protein sequence ID" value="KAL2825618.1"/>
    <property type="molecule type" value="Genomic_DNA"/>
</dbReference>
<dbReference type="Proteomes" id="UP001610335">
    <property type="component" value="Unassembled WGS sequence"/>
</dbReference>
<reference evidence="1 2" key="1">
    <citation type="submission" date="2024-07" db="EMBL/GenBank/DDBJ databases">
        <title>Section-level genome sequencing and comparative genomics of Aspergillus sections Usti and Cavernicolus.</title>
        <authorList>
            <consortium name="Lawrence Berkeley National Laboratory"/>
            <person name="Nybo J.L."/>
            <person name="Vesth T.C."/>
            <person name="Theobald S."/>
            <person name="Frisvad J.C."/>
            <person name="Larsen T.O."/>
            <person name="Kjaerboelling I."/>
            <person name="Rothschild-Mancinelli K."/>
            <person name="Lyhne E.K."/>
            <person name="Kogle M.E."/>
            <person name="Barry K."/>
            <person name="Clum A."/>
            <person name="Na H."/>
            <person name="Ledsgaard L."/>
            <person name="Lin J."/>
            <person name="Lipzen A."/>
            <person name="Kuo A."/>
            <person name="Riley R."/>
            <person name="Mondo S."/>
            <person name="LaButti K."/>
            <person name="Haridas S."/>
            <person name="Pangalinan J."/>
            <person name="Salamov A.A."/>
            <person name="Simmons B.A."/>
            <person name="Magnuson J.K."/>
            <person name="Chen J."/>
            <person name="Drula E."/>
            <person name="Henrissat B."/>
            <person name="Wiebenga A."/>
            <person name="Lubbers R.J."/>
            <person name="Gomes A.C."/>
            <person name="Makela M.R."/>
            <person name="Stajich J."/>
            <person name="Grigoriev I.V."/>
            <person name="Mortensen U.H."/>
            <person name="De vries R.P."/>
            <person name="Baker S.E."/>
            <person name="Andersen M.R."/>
        </authorList>
    </citation>
    <scope>NUCLEOTIDE SEQUENCE [LARGE SCALE GENOMIC DNA]</scope>
    <source>
        <strain evidence="1 2">CBS 600.67</strain>
    </source>
</reference>
<accession>A0ABR4ID08</accession>
<gene>
    <name evidence="1" type="ORF">BDW59DRAFT_71664</name>
</gene>
<protein>
    <submittedName>
        <fullName evidence="1">Uncharacterized protein</fullName>
    </submittedName>
</protein>
<name>A0ABR4ID08_9EURO</name>
<evidence type="ECO:0000313" key="2">
    <source>
        <dbReference type="Proteomes" id="UP001610335"/>
    </source>
</evidence>
<organism evidence="1 2">
    <name type="scientific">Aspergillus cavernicola</name>
    <dbReference type="NCBI Taxonomy" id="176166"/>
    <lineage>
        <taxon>Eukaryota</taxon>
        <taxon>Fungi</taxon>
        <taxon>Dikarya</taxon>
        <taxon>Ascomycota</taxon>
        <taxon>Pezizomycotina</taxon>
        <taxon>Eurotiomycetes</taxon>
        <taxon>Eurotiomycetidae</taxon>
        <taxon>Eurotiales</taxon>
        <taxon>Aspergillaceae</taxon>
        <taxon>Aspergillus</taxon>
        <taxon>Aspergillus subgen. Nidulantes</taxon>
    </lineage>
</organism>
<keyword evidence="2" id="KW-1185">Reference proteome</keyword>